<protein>
    <submittedName>
        <fullName evidence="1">Uncharacterized protein</fullName>
    </submittedName>
</protein>
<accession>A0ACC1MZ34</accession>
<dbReference type="Proteomes" id="UP001143910">
    <property type="component" value="Unassembled WGS sequence"/>
</dbReference>
<evidence type="ECO:0000313" key="1">
    <source>
        <dbReference type="EMBL" id="KAJ2972089.1"/>
    </source>
</evidence>
<evidence type="ECO:0000313" key="2">
    <source>
        <dbReference type="Proteomes" id="UP001143910"/>
    </source>
</evidence>
<name>A0ACC1MZ34_9HYPO</name>
<keyword evidence="2" id="KW-1185">Reference proteome</keyword>
<proteinExistence type="predicted"/>
<reference evidence="1" key="1">
    <citation type="submission" date="2022-08" db="EMBL/GenBank/DDBJ databases">
        <title>Genome Sequence of Lecanicillium fungicola.</title>
        <authorList>
            <person name="Buettner E."/>
        </authorList>
    </citation>
    <scope>NUCLEOTIDE SEQUENCE</scope>
    <source>
        <strain evidence="1">Babe33</strain>
    </source>
</reference>
<sequence length="537" mass="56872">MNDTSQPAATVSQPRTALPSRPLSRGRDGSAIAASSRPSPDGDGQLRAMKNGSRSPSATSSTESSIKGAGPKKKQQSGSSSGHGQVCSNCGTTETPLWRRSPQGATICNACGLYLRARNSARPTNLKKPPKVVSAEPPLVTASPNAGGSGHDSAPKVAGATYVAAEKTPSGTCPGGGRCNGTGGAEGCNGCPAYNNRVSKLSMLQRQGGGGCQGGDAGPDDAPAPIDINALQAQNQRSSVIIACQNCGTTITPLWRRDGNGHVICNACGLYYRLHGVHRPVTMKKATIKRRKRVIPANQEDDGDDGDTMMDSRSNETTPERGTVNDDGSINLGIRRRPEDPVPMDLDVPHRHSKSPSSLQSSLPPASNLAAYHQPPSSSRSANPSLNDENRLPPLTSMTAGSERQSSLSPASFISPRRKRSFSTTDPASVIGVSDSSYDNVKRVSSIRDILNPASSSHGGRDDRPEYSLPPLRSPGLDLGNGSRQSAYSSRDGTPLHQHYEGDHQKAERTQLLERETEKIREMLAAKERELHQLRTS</sequence>
<comment type="caution">
    <text evidence="1">The sequence shown here is derived from an EMBL/GenBank/DDBJ whole genome shotgun (WGS) entry which is preliminary data.</text>
</comment>
<dbReference type="EMBL" id="JANJQO010001217">
    <property type="protein sequence ID" value="KAJ2972089.1"/>
    <property type="molecule type" value="Genomic_DNA"/>
</dbReference>
<gene>
    <name evidence="1" type="ORF">NQ176_g7355</name>
</gene>
<organism evidence="1 2">
    <name type="scientific">Zarea fungicola</name>
    <dbReference type="NCBI Taxonomy" id="93591"/>
    <lineage>
        <taxon>Eukaryota</taxon>
        <taxon>Fungi</taxon>
        <taxon>Dikarya</taxon>
        <taxon>Ascomycota</taxon>
        <taxon>Pezizomycotina</taxon>
        <taxon>Sordariomycetes</taxon>
        <taxon>Hypocreomycetidae</taxon>
        <taxon>Hypocreales</taxon>
        <taxon>Cordycipitaceae</taxon>
        <taxon>Zarea</taxon>
    </lineage>
</organism>